<dbReference type="EMBL" id="CP059154">
    <property type="protein sequence ID" value="QLK26904.1"/>
    <property type="molecule type" value="Genomic_DNA"/>
</dbReference>
<feature type="compositionally biased region" description="Polar residues" evidence="1">
    <location>
        <begin position="253"/>
        <end position="285"/>
    </location>
</feature>
<protein>
    <recommendedName>
        <fullName evidence="8">Potassium transporter TrkA</fullName>
    </recommendedName>
</protein>
<gene>
    <name evidence="6" type="ORF">HYG81_04640</name>
</gene>
<evidence type="ECO:0000313" key="6">
    <source>
        <dbReference type="EMBL" id="QLK26904.1"/>
    </source>
</evidence>
<accession>A0A7D6GVY8</accession>
<dbReference type="InterPro" id="IPR058604">
    <property type="entry name" value="DUF8167_3rd"/>
</dbReference>
<feature type="compositionally biased region" description="Basic and acidic residues" evidence="1">
    <location>
        <begin position="438"/>
        <end position="447"/>
    </location>
</feature>
<feature type="transmembrane region" description="Helical" evidence="2">
    <location>
        <begin position="40"/>
        <end position="60"/>
    </location>
</feature>
<feature type="domain" description="DUF8167" evidence="5">
    <location>
        <begin position="216"/>
        <end position="343"/>
    </location>
</feature>
<dbReference type="OrthoDB" id="157524at2157"/>
<organism evidence="6 7">
    <name type="scientific">Natrinema zhouii</name>
    <dbReference type="NCBI Taxonomy" id="1710539"/>
    <lineage>
        <taxon>Archaea</taxon>
        <taxon>Methanobacteriati</taxon>
        <taxon>Methanobacteriota</taxon>
        <taxon>Stenosarchaea group</taxon>
        <taxon>Halobacteria</taxon>
        <taxon>Halobacteriales</taxon>
        <taxon>Natrialbaceae</taxon>
        <taxon>Natrinema</taxon>
    </lineage>
</organism>
<dbReference type="InterPro" id="IPR058603">
    <property type="entry name" value="DUF8167_2nd"/>
</dbReference>
<keyword evidence="2" id="KW-1133">Transmembrane helix</keyword>
<keyword evidence="2" id="KW-0472">Membrane</keyword>
<proteinExistence type="predicted"/>
<evidence type="ECO:0008006" key="8">
    <source>
        <dbReference type="Google" id="ProtNLM"/>
    </source>
</evidence>
<evidence type="ECO:0000259" key="5">
    <source>
        <dbReference type="Pfam" id="PF26503"/>
    </source>
</evidence>
<dbReference type="AlphaFoldDB" id="A0A7D6GVY8"/>
<dbReference type="Proteomes" id="UP000510869">
    <property type="component" value="Chromosome"/>
</dbReference>
<feature type="domain" description="DUF8167" evidence="4">
    <location>
        <begin position="128"/>
        <end position="202"/>
    </location>
</feature>
<feature type="region of interest" description="Disordered" evidence="1">
    <location>
        <begin position="253"/>
        <end position="296"/>
    </location>
</feature>
<dbReference type="KEGG" id="nay:HYG81_04640"/>
<evidence type="ECO:0000313" key="7">
    <source>
        <dbReference type="Proteomes" id="UP000510869"/>
    </source>
</evidence>
<keyword evidence="2" id="KW-0812">Transmembrane</keyword>
<dbReference type="Pfam" id="PF26502">
    <property type="entry name" value="DUF8167_2nd"/>
    <property type="match status" value="1"/>
</dbReference>
<evidence type="ECO:0000256" key="1">
    <source>
        <dbReference type="SAM" id="MobiDB-lite"/>
    </source>
</evidence>
<dbReference type="Pfam" id="PF26501">
    <property type="entry name" value="DUF8167"/>
    <property type="match status" value="1"/>
</dbReference>
<name>A0A7D6GVY8_9EURY</name>
<sequence length="460" mass="47586">MIETTTDLIIGIAFGLVIGIGPAIAVGVLSAVCSGRGLRLPLSASVTLGTGFAALNGYFVGVLEPGLVRTQLPRLAAGTLVVALLSMYATSQGERVASELPFGSGRPIRRGRSLSAEAIDSVDAMGQVTIRTTGRIRDIDGYPPLSPDVRTALEADAWRFPVDLPLSALETRLETRLRTGYELAAVSVSIDGRGRAAVAAAPASGDIATAIPDGWRAVSISALSPAGLAPGDIIGVPVRDRSVTGTVLRVSGDGQSRNVHVGTSASKISPSSDPVTDSGAGSSERGTLENGHHPTVGAVNAARRPTAETTGGDGCVTVAVPSADAEPLLTAERARIVAHATGPDADREALSRLERAAYSVRRVTFGSVAAAVEQTDGASDDSIRVLAANRSNPDENASSPTNLTTVAERETWCFDPDVTTLDDRDEVFVVGKRTALRRRIDDDRDSNPKSTVLPAVAGDS</sequence>
<dbReference type="GeneID" id="56142467"/>
<evidence type="ECO:0000256" key="2">
    <source>
        <dbReference type="SAM" id="Phobius"/>
    </source>
</evidence>
<dbReference type="RefSeq" id="WP_180842075.1">
    <property type="nucleotide sequence ID" value="NZ_CP059154.1"/>
</dbReference>
<evidence type="ECO:0000259" key="3">
    <source>
        <dbReference type="Pfam" id="PF26501"/>
    </source>
</evidence>
<feature type="domain" description="DUF8167" evidence="3">
    <location>
        <begin position="8"/>
        <end position="101"/>
    </location>
</feature>
<dbReference type="Pfam" id="PF26503">
    <property type="entry name" value="DUF8167_3rd"/>
    <property type="match status" value="1"/>
</dbReference>
<feature type="region of interest" description="Disordered" evidence="1">
    <location>
        <begin position="438"/>
        <end position="460"/>
    </location>
</feature>
<keyword evidence="7" id="KW-1185">Reference proteome</keyword>
<reference evidence="6 7" key="1">
    <citation type="submission" date="2020-07" db="EMBL/GenBank/DDBJ databases">
        <title>Natrinema (YPL30) sp. nov. and Haloterrigena xxxxxx (YPL8) sp. nov., isolated from a salt mine.</title>
        <authorList>
            <person name="Cui H."/>
        </authorList>
    </citation>
    <scope>NUCLEOTIDE SEQUENCE [LARGE SCALE GENOMIC DNA]</scope>
    <source>
        <strain evidence="6 7">YPL13</strain>
    </source>
</reference>
<dbReference type="InterPro" id="IPR058480">
    <property type="entry name" value="DUF8167_N"/>
</dbReference>
<evidence type="ECO:0000259" key="4">
    <source>
        <dbReference type="Pfam" id="PF26502"/>
    </source>
</evidence>
<feature type="transmembrane region" description="Helical" evidence="2">
    <location>
        <begin position="12"/>
        <end position="33"/>
    </location>
</feature>